<keyword evidence="4 10" id="KW-0328">Glycosyltransferase</keyword>
<feature type="compositionally biased region" description="Pro residues" evidence="11">
    <location>
        <begin position="10"/>
        <end position="20"/>
    </location>
</feature>
<dbReference type="Proteomes" id="UP000298138">
    <property type="component" value="Unassembled WGS sequence"/>
</dbReference>
<proteinExistence type="inferred from homology"/>
<evidence type="ECO:0000256" key="2">
    <source>
        <dbReference type="ARBA" id="ARBA00004922"/>
    </source>
</evidence>
<feature type="transmembrane region" description="Helical" evidence="10">
    <location>
        <begin position="212"/>
        <end position="234"/>
    </location>
</feature>
<feature type="transmembrane region" description="Helical" evidence="10">
    <location>
        <begin position="307"/>
        <end position="337"/>
    </location>
</feature>
<feature type="transmembrane region" description="Helical" evidence="10">
    <location>
        <begin position="44"/>
        <end position="67"/>
    </location>
</feature>
<dbReference type="InParanoid" id="A0A4S2MM81"/>
<comment type="subcellular location">
    <subcellularLocation>
        <location evidence="1 10">Endoplasmic reticulum membrane</location>
        <topology evidence="1 10">Multi-pass membrane protein</topology>
    </subcellularLocation>
</comment>
<evidence type="ECO:0000256" key="10">
    <source>
        <dbReference type="RuleBase" id="RU363075"/>
    </source>
</evidence>
<evidence type="ECO:0000256" key="6">
    <source>
        <dbReference type="ARBA" id="ARBA00022692"/>
    </source>
</evidence>
<feature type="region of interest" description="Disordered" evidence="11">
    <location>
        <begin position="1"/>
        <end position="20"/>
    </location>
</feature>
<protein>
    <recommendedName>
        <fullName evidence="10">Mannosyltransferase</fullName>
        <ecNumber evidence="10">2.4.1.-</ecNumber>
    </recommendedName>
</protein>
<keyword evidence="7 10" id="KW-0256">Endoplasmic reticulum</keyword>
<evidence type="ECO:0000313" key="12">
    <source>
        <dbReference type="EMBL" id="TGZ78152.1"/>
    </source>
</evidence>
<feature type="transmembrane region" description="Helical" evidence="10">
    <location>
        <begin position="254"/>
        <end position="276"/>
    </location>
</feature>
<evidence type="ECO:0000256" key="5">
    <source>
        <dbReference type="ARBA" id="ARBA00022679"/>
    </source>
</evidence>
<feature type="transmembrane region" description="Helical" evidence="10">
    <location>
        <begin position="378"/>
        <end position="400"/>
    </location>
</feature>
<reference evidence="12 13" key="1">
    <citation type="submission" date="2019-04" db="EMBL/GenBank/DDBJ databases">
        <title>Comparative genomics and transcriptomics to analyze fruiting body development in filamentous ascomycetes.</title>
        <authorList>
            <consortium name="DOE Joint Genome Institute"/>
            <person name="Lutkenhaus R."/>
            <person name="Traeger S."/>
            <person name="Breuer J."/>
            <person name="Kuo A."/>
            <person name="Lipzen A."/>
            <person name="Pangilinan J."/>
            <person name="Dilworth D."/>
            <person name="Sandor L."/>
            <person name="Poggeler S."/>
            <person name="Barry K."/>
            <person name="Grigoriev I.V."/>
            <person name="Nowrousian M."/>
        </authorList>
    </citation>
    <scope>NUCLEOTIDE SEQUENCE [LARGE SCALE GENOMIC DNA]</scope>
    <source>
        <strain evidence="12 13">CBS 389.68</strain>
    </source>
</reference>
<keyword evidence="13" id="KW-1185">Reference proteome</keyword>
<dbReference type="EMBL" id="ML220145">
    <property type="protein sequence ID" value="TGZ78152.1"/>
    <property type="molecule type" value="Genomic_DNA"/>
</dbReference>
<comment type="similarity">
    <text evidence="3 10">Belongs to the glycosyltransferase 22 family.</text>
</comment>
<dbReference type="PANTHER" id="PTHR22760:SF2">
    <property type="entry name" value="ALPHA-1,2-MANNOSYLTRANSFERASE ALG9"/>
    <property type="match status" value="1"/>
</dbReference>
<name>A0A4S2MM81_9PEZI</name>
<feature type="transmembrane region" description="Helical" evidence="10">
    <location>
        <begin position="412"/>
        <end position="430"/>
    </location>
</feature>
<dbReference type="FunCoup" id="A0A4S2MM81">
    <property type="interactions" value="952"/>
</dbReference>
<dbReference type="PANTHER" id="PTHR22760">
    <property type="entry name" value="GLYCOSYLTRANSFERASE"/>
    <property type="match status" value="1"/>
</dbReference>
<evidence type="ECO:0000313" key="13">
    <source>
        <dbReference type="Proteomes" id="UP000298138"/>
    </source>
</evidence>
<dbReference type="Pfam" id="PF03901">
    <property type="entry name" value="Glyco_transf_22"/>
    <property type="match status" value="1"/>
</dbReference>
<evidence type="ECO:0000256" key="7">
    <source>
        <dbReference type="ARBA" id="ARBA00022824"/>
    </source>
</evidence>
<feature type="transmembrane region" description="Helical" evidence="10">
    <location>
        <begin position="349"/>
        <end position="366"/>
    </location>
</feature>
<dbReference type="EC" id="2.4.1.-" evidence="10"/>
<evidence type="ECO:0000256" key="9">
    <source>
        <dbReference type="ARBA" id="ARBA00023136"/>
    </source>
</evidence>
<dbReference type="GO" id="GO:0006487">
    <property type="term" value="P:protein N-linked glycosylation"/>
    <property type="evidence" value="ECO:0007669"/>
    <property type="project" value="TreeGrafter"/>
</dbReference>
<comment type="pathway">
    <text evidence="2">Protein modification; protein glycosylation.</text>
</comment>
<sequence>MAPRPRQKPRGPPATIPAPTAPTRISVSDKMVDQPATRLQFQPIFSATIVFSVILVLRLLSTAFSTIPDCDEVFNYWEPTHYLSHGYGLQTWEYSPVYAIRSWAYVGLHSILSRGLRFLPQLDKIHEFYGLRALFAVLCAYCETKLYTALSANINRRVGLLYLVASMSSSGMFHAATSFLPSTFAMYTTMLGLAAFMNRRCKPLGAVSVADLVWFALGGFLGWPFSLAMCVPLVAEDLLVGAVSGLGRQAVVRLIKGGVAALLLLGIIVAVDTMAYTRFEIVPLNIVLYNVFGGDEKGPDLYGTEPWWFYLANLTLNFNLLLPLALIAAPALVLYYLGRGDPAPGFTPRMFTITMPFYLWFFIFTAQPHKEERFMFVAYPALCINAAIAYHVILTAWGGLSNHFTKGRSQELLNWTILVLPITITALISLSRSLAIVTAYSAPIDIYSALPANATGNLCLGKEWYRFPSSYFLPDNVRAKFIKSAFDGLLPGEFPEALSGWKRPGTWMIPERMNDLNIGDSSKYTTFGSCDYLIESYFERDQPSREDYHLDPKEWDELRCDGFLDAAKTPTLGRVLWMPKWVPNARKWGKYCLFAKKKENGGLS</sequence>
<evidence type="ECO:0000256" key="11">
    <source>
        <dbReference type="SAM" id="MobiDB-lite"/>
    </source>
</evidence>
<dbReference type="OrthoDB" id="497541at2759"/>
<keyword evidence="6 10" id="KW-0812">Transmembrane</keyword>
<keyword evidence="5" id="KW-0808">Transferase</keyword>
<organism evidence="12 13">
    <name type="scientific">Ascodesmis nigricans</name>
    <dbReference type="NCBI Taxonomy" id="341454"/>
    <lineage>
        <taxon>Eukaryota</taxon>
        <taxon>Fungi</taxon>
        <taxon>Dikarya</taxon>
        <taxon>Ascomycota</taxon>
        <taxon>Pezizomycotina</taxon>
        <taxon>Pezizomycetes</taxon>
        <taxon>Pezizales</taxon>
        <taxon>Ascodesmidaceae</taxon>
        <taxon>Ascodesmis</taxon>
    </lineage>
</organism>
<dbReference type="AlphaFoldDB" id="A0A4S2MM81"/>
<dbReference type="STRING" id="341454.A0A4S2MM81"/>
<dbReference type="GO" id="GO:0005789">
    <property type="term" value="C:endoplasmic reticulum membrane"/>
    <property type="evidence" value="ECO:0007669"/>
    <property type="project" value="UniProtKB-SubCell"/>
</dbReference>
<evidence type="ECO:0000256" key="3">
    <source>
        <dbReference type="ARBA" id="ARBA00007063"/>
    </source>
</evidence>
<evidence type="ECO:0000256" key="4">
    <source>
        <dbReference type="ARBA" id="ARBA00022676"/>
    </source>
</evidence>
<keyword evidence="8 10" id="KW-1133">Transmembrane helix</keyword>
<evidence type="ECO:0000256" key="8">
    <source>
        <dbReference type="ARBA" id="ARBA00022989"/>
    </source>
</evidence>
<dbReference type="UniPathway" id="UPA00378"/>
<keyword evidence="9 10" id="KW-0472">Membrane</keyword>
<dbReference type="GO" id="GO:0000026">
    <property type="term" value="F:alpha-1,2-mannosyltransferase activity"/>
    <property type="evidence" value="ECO:0007669"/>
    <property type="project" value="TreeGrafter"/>
</dbReference>
<evidence type="ECO:0000256" key="1">
    <source>
        <dbReference type="ARBA" id="ARBA00004477"/>
    </source>
</evidence>
<gene>
    <name evidence="12" type="ORF">EX30DRAFT_343530</name>
</gene>
<accession>A0A4S2MM81</accession>
<dbReference type="InterPro" id="IPR005599">
    <property type="entry name" value="GPI_mannosylTrfase"/>
</dbReference>